<accession>A0ABY4SJ67</accession>
<reference evidence="6" key="1">
    <citation type="submission" date="2022-05" db="EMBL/GenBank/DDBJ databases">
        <title>Brevundimonas albigilva TT17 genome sequence.</title>
        <authorList>
            <person name="Lee K."/>
            <person name="Son H."/>
        </authorList>
    </citation>
    <scope>NUCLEOTIDE SEQUENCE</scope>
    <source>
        <strain evidence="6">TT17</strain>
    </source>
</reference>
<dbReference type="EMBL" id="CP097649">
    <property type="protein sequence ID" value="URI15026.1"/>
    <property type="molecule type" value="Genomic_DNA"/>
</dbReference>
<dbReference type="InterPro" id="IPR012893">
    <property type="entry name" value="HipA-like_C"/>
</dbReference>
<dbReference type="InterPro" id="IPR052028">
    <property type="entry name" value="HipA_Ser/Thr_kinase"/>
</dbReference>
<evidence type="ECO:0000256" key="3">
    <source>
        <dbReference type="ARBA" id="ARBA00022777"/>
    </source>
</evidence>
<evidence type="ECO:0000256" key="4">
    <source>
        <dbReference type="SAM" id="MobiDB-lite"/>
    </source>
</evidence>
<gene>
    <name evidence="6" type="ORF">M8231_14695</name>
</gene>
<sequence>MPQAYVYITLPGATQAVTAGRFEHEVDRNGVAVGRFVYGRRYRKRPDAVEIDPFELRLGRAQFETVRLNGVFGALRDSSPDYWGRRVIEKHAGVDALGELDYLLHSPDDRAGALGFGLGVEPLAPIREFNKTWDLEKLQALADTLIADQAPKDAAAVEELLLLGTSMGGARPKVVVEHDGALWLAKFNRADDRWNMARMEHATLLLARRCGLQAPDSQVVTVGGRDVLLVRRFDRERAKDGYARARMVSALTLLETDETPDGRARWSYVILAETLRRISERPREGRARTVPPHGLQRPDLEHRRPPAQPCRHRARPGLAPVSGLRPLSDTVSQRGPPRPGHGLRRPGALRQRREPAQQKRAVPAASCPSRRRGGRSGAGGDERMVCDRARGRGQRG</sequence>
<dbReference type="Pfam" id="PF07804">
    <property type="entry name" value="HipA_C"/>
    <property type="match status" value="1"/>
</dbReference>
<feature type="domain" description="HipA-like C-terminal" evidence="5">
    <location>
        <begin position="165"/>
        <end position="282"/>
    </location>
</feature>
<evidence type="ECO:0000259" key="5">
    <source>
        <dbReference type="Pfam" id="PF07804"/>
    </source>
</evidence>
<organism evidence="6 7">
    <name type="scientific">Brevundimonas albigilva</name>
    <dbReference type="NCBI Taxonomy" id="1312364"/>
    <lineage>
        <taxon>Bacteria</taxon>
        <taxon>Pseudomonadati</taxon>
        <taxon>Pseudomonadota</taxon>
        <taxon>Alphaproteobacteria</taxon>
        <taxon>Caulobacterales</taxon>
        <taxon>Caulobacteraceae</taxon>
        <taxon>Brevundimonas</taxon>
    </lineage>
</organism>
<comment type="similarity">
    <text evidence="1">Belongs to the HipA Ser/Thr kinase family.</text>
</comment>
<keyword evidence="3" id="KW-0418">Kinase</keyword>
<protein>
    <submittedName>
        <fullName evidence="6">HipA domain-containing protein</fullName>
    </submittedName>
</protein>
<dbReference type="PANTHER" id="PTHR37419">
    <property type="entry name" value="SERINE/THREONINE-PROTEIN KINASE TOXIN HIPA"/>
    <property type="match status" value="1"/>
</dbReference>
<dbReference type="Proteomes" id="UP001055429">
    <property type="component" value="Chromosome"/>
</dbReference>
<proteinExistence type="inferred from homology"/>
<keyword evidence="7" id="KW-1185">Reference proteome</keyword>
<keyword evidence="2" id="KW-0808">Transferase</keyword>
<evidence type="ECO:0000313" key="7">
    <source>
        <dbReference type="Proteomes" id="UP001055429"/>
    </source>
</evidence>
<feature type="compositionally biased region" description="Basic and acidic residues" evidence="4">
    <location>
        <begin position="380"/>
        <end position="390"/>
    </location>
</feature>
<evidence type="ECO:0000256" key="1">
    <source>
        <dbReference type="ARBA" id="ARBA00010164"/>
    </source>
</evidence>
<evidence type="ECO:0000256" key="2">
    <source>
        <dbReference type="ARBA" id="ARBA00022679"/>
    </source>
</evidence>
<name>A0ABY4SJ67_9CAUL</name>
<feature type="region of interest" description="Disordered" evidence="4">
    <location>
        <begin position="282"/>
        <end position="396"/>
    </location>
</feature>
<dbReference type="PANTHER" id="PTHR37419:SF8">
    <property type="entry name" value="TOXIN YJJJ"/>
    <property type="match status" value="1"/>
</dbReference>
<evidence type="ECO:0000313" key="6">
    <source>
        <dbReference type="EMBL" id="URI15026.1"/>
    </source>
</evidence>